<keyword evidence="1" id="KW-0812">Transmembrane</keyword>
<sequence length="41" mass="4523">MQSTQENGTSTLQLIIAWGFVGIPLIWGVLSTLDNAMKLFK</sequence>
<evidence type="ECO:0000313" key="2">
    <source>
        <dbReference type="EMBL" id="SUU85578.1"/>
    </source>
</evidence>
<keyword evidence="1" id="KW-0472">Membrane</keyword>
<proteinExistence type="predicted"/>
<evidence type="ECO:0000313" key="3">
    <source>
        <dbReference type="Proteomes" id="UP000254343"/>
    </source>
</evidence>
<accession>A0A380W9D1</accession>
<feature type="transmembrane region" description="Helical" evidence="1">
    <location>
        <begin position="12"/>
        <end position="33"/>
    </location>
</feature>
<dbReference type="EMBL" id="UIGB01000001">
    <property type="protein sequence ID" value="SUU85578.1"/>
    <property type="molecule type" value="Genomic_DNA"/>
</dbReference>
<evidence type="ECO:0008006" key="4">
    <source>
        <dbReference type="Google" id="ProtNLM"/>
    </source>
</evidence>
<protein>
    <recommendedName>
        <fullName evidence="4">Oxalate:formate antiporter</fullName>
    </recommendedName>
</protein>
<dbReference type="AlphaFoldDB" id="A0A380W9D1"/>
<reference evidence="2 3" key="1">
    <citation type="submission" date="2018-06" db="EMBL/GenBank/DDBJ databases">
        <authorList>
            <consortium name="Pathogen Informatics"/>
            <person name="Doyle S."/>
        </authorList>
    </citation>
    <scope>NUCLEOTIDE SEQUENCE [LARGE SCALE GENOMIC DNA]</scope>
    <source>
        <strain evidence="2 3">NCTC12722</strain>
    </source>
</reference>
<gene>
    <name evidence="2" type="ORF">NCTC12722_02791</name>
</gene>
<dbReference type="RefSeq" id="WP_002716405.1">
    <property type="nucleotide sequence ID" value="NZ_UFSI01000001.1"/>
</dbReference>
<keyword evidence="1" id="KW-1133">Transmembrane helix</keyword>
<organism evidence="2 3">
    <name type="scientific">Afipia felis</name>
    <name type="common">Cat scratch disease bacillus</name>
    <dbReference type="NCBI Taxonomy" id="1035"/>
    <lineage>
        <taxon>Bacteria</taxon>
        <taxon>Pseudomonadati</taxon>
        <taxon>Pseudomonadota</taxon>
        <taxon>Alphaproteobacteria</taxon>
        <taxon>Hyphomicrobiales</taxon>
        <taxon>Nitrobacteraceae</taxon>
        <taxon>Afipia</taxon>
    </lineage>
</organism>
<evidence type="ECO:0000256" key="1">
    <source>
        <dbReference type="SAM" id="Phobius"/>
    </source>
</evidence>
<dbReference type="Proteomes" id="UP000254343">
    <property type="component" value="Unassembled WGS sequence"/>
</dbReference>
<name>A0A380W9D1_AFIFE</name>